<dbReference type="AlphaFoldDB" id="A0A0D6B8B8"/>
<evidence type="ECO:0000256" key="1">
    <source>
        <dbReference type="ARBA" id="ARBA00004429"/>
    </source>
</evidence>
<keyword evidence="2" id="KW-1003">Cell membrane</keyword>
<feature type="transmembrane region" description="Helical" evidence="7">
    <location>
        <begin position="358"/>
        <end position="381"/>
    </location>
</feature>
<dbReference type="PIRSF" id="PIRSF006066">
    <property type="entry name" value="HI0050"/>
    <property type="match status" value="1"/>
</dbReference>
<evidence type="ECO:0000256" key="3">
    <source>
        <dbReference type="ARBA" id="ARBA00022519"/>
    </source>
</evidence>
<feature type="transmembrane region" description="Helical" evidence="7">
    <location>
        <begin position="169"/>
        <end position="194"/>
    </location>
</feature>
<evidence type="ECO:0000313" key="10">
    <source>
        <dbReference type="Proteomes" id="UP000064912"/>
    </source>
</evidence>
<feature type="transmembrane region" description="Helical" evidence="7">
    <location>
        <begin position="47"/>
        <end position="65"/>
    </location>
</feature>
<comment type="function">
    <text evidence="7">Part of the tripartite ATP-independent periplasmic (TRAP) transport system.</text>
</comment>
<keyword evidence="7" id="KW-0813">Transport</keyword>
<feature type="transmembrane region" description="Helical" evidence="7">
    <location>
        <begin position="279"/>
        <end position="301"/>
    </location>
</feature>
<sequence length="426" mass="45290">MGIALILLFLLIALGLPIAAVLGWLAVLLDWLLTPFPLQRAFGEIAWSHSIEFTLIAIPMFIMMGEILLRSGIADRMYAGVSAWLGWLPGGLMHANIGASALFAVTSGSSVATAATIGTTAMPQVDRHGYSERLFLGSLAAGGTLGILIPPSINMIIYGFLTDTSVPRLFMAGLVPGIVLAAIFSMTILVLCILRPSLDGDRRPPTARALLHSLSDLAPPIGLFGLVIGSIYAGWATPTEAASVGVVAALGLTALYRRLSWPMMVEVFLGTVRTSSMMILITLLAFLLNFVIGATGMAGTVNDLVRGLNWSPLATMLVILAVYLVLGMFMDTLAMIVLTIPIVTPIVVGLGYDPIWFGVMMVLIAETSVLTPPIGMLCYVVHGVRGRGELTDVFIGVTPFILALMAMIALMLATPQLALWLPNLLF</sequence>
<dbReference type="InterPro" id="IPR004681">
    <property type="entry name" value="TRAP_DctM"/>
</dbReference>
<keyword evidence="4 7" id="KW-0812">Transmembrane</keyword>
<protein>
    <recommendedName>
        <fullName evidence="7">TRAP transporter large permease protein</fullName>
    </recommendedName>
</protein>
<dbReference type="eggNOG" id="COG1593">
    <property type="taxonomic scope" value="Bacteria"/>
</dbReference>
<feature type="transmembrane region" description="Helical" evidence="7">
    <location>
        <begin position="134"/>
        <end position="157"/>
    </location>
</feature>
<name>A0A0D6B8B8_RHOSU</name>
<dbReference type="Pfam" id="PF06808">
    <property type="entry name" value="DctM"/>
    <property type="match status" value="1"/>
</dbReference>
<keyword evidence="3 7" id="KW-0997">Cell inner membrane</keyword>
<dbReference type="PANTHER" id="PTHR33362">
    <property type="entry name" value="SIALIC ACID TRAP TRANSPORTER PERMEASE PROTEIN SIAT-RELATED"/>
    <property type="match status" value="1"/>
</dbReference>
<dbReference type="PANTHER" id="PTHR33362:SF5">
    <property type="entry name" value="C4-DICARBOXYLATE TRAP TRANSPORTER LARGE PERMEASE PROTEIN DCTM"/>
    <property type="match status" value="1"/>
</dbReference>
<dbReference type="EMBL" id="AP014800">
    <property type="protein sequence ID" value="BAQ71347.1"/>
    <property type="molecule type" value="Genomic_DNA"/>
</dbReference>
<dbReference type="GO" id="GO:0022857">
    <property type="term" value="F:transmembrane transporter activity"/>
    <property type="evidence" value="ECO:0007669"/>
    <property type="project" value="UniProtKB-UniRule"/>
</dbReference>
<evidence type="ECO:0000256" key="4">
    <source>
        <dbReference type="ARBA" id="ARBA00022692"/>
    </source>
</evidence>
<comment type="subunit">
    <text evidence="7">The complex comprises the extracytoplasmic solute receptor protein and the two transmembrane proteins.</text>
</comment>
<feature type="transmembrane region" description="Helical" evidence="7">
    <location>
        <begin position="307"/>
        <end position="326"/>
    </location>
</feature>
<organism evidence="9 10">
    <name type="scientific">Rhodovulum sulfidophilum</name>
    <name type="common">Rhodobacter sulfidophilus</name>
    <dbReference type="NCBI Taxonomy" id="35806"/>
    <lineage>
        <taxon>Bacteria</taxon>
        <taxon>Pseudomonadati</taxon>
        <taxon>Pseudomonadota</taxon>
        <taxon>Alphaproteobacteria</taxon>
        <taxon>Rhodobacterales</taxon>
        <taxon>Paracoccaceae</taxon>
        <taxon>Rhodovulum</taxon>
    </lineage>
</organism>
<proteinExistence type="inferred from homology"/>
<feature type="transmembrane region" description="Helical" evidence="7">
    <location>
        <begin position="393"/>
        <end position="413"/>
    </location>
</feature>
<feature type="transmembrane region" description="Helical" evidence="7">
    <location>
        <begin position="333"/>
        <end position="352"/>
    </location>
</feature>
<evidence type="ECO:0000256" key="2">
    <source>
        <dbReference type="ARBA" id="ARBA00022475"/>
    </source>
</evidence>
<evidence type="ECO:0000313" key="9">
    <source>
        <dbReference type="EMBL" id="BAQ71347.1"/>
    </source>
</evidence>
<comment type="similarity">
    <text evidence="7">Belongs to the TRAP transporter large permease family.</text>
</comment>
<dbReference type="NCBIfam" id="TIGR00786">
    <property type="entry name" value="dctM"/>
    <property type="match status" value="1"/>
</dbReference>
<dbReference type="Proteomes" id="UP000064912">
    <property type="component" value="Chromosome"/>
</dbReference>
<evidence type="ECO:0000256" key="6">
    <source>
        <dbReference type="ARBA" id="ARBA00023136"/>
    </source>
</evidence>
<accession>A0A0D6B8B8</accession>
<gene>
    <name evidence="9" type="ORF">NHU_04233</name>
</gene>
<dbReference type="KEGG" id="rsu:NHU_04233"/>
<dbReference type="InterPro" id="IPR010656">
    <property type="entry name" value="DctM"/>
</dbReference>
<feature type="transmembrane region" description="Helical" evidence="7">
    <location>
        <begin position="214"/>
        <end position="235"/>
    </location>
</feature>
<evidence type="ECO:0000256" key="7">
    <source>
        <dbReference type="RuleBase" id="RU369079"/>
    </source>
</evidence>
<keyword evidence="5 7" id="KW-1133">Transmembrane helix</keyword>
<dbReference type="PATRIC" id="fig|35806.4.peg.4331"/>
<dbReference type="GO" id="GO:0005886">
    <property type="term" value="C:plasma membrane"/>
    <property type="evidence" value="ECO:0007669"/>
    <property type="project" value="UniProtKB-SubCell"/>
</dbReference>
<evidence type="ECO:0000256" key="5">
    <source>
        <dbReference type="ARBA" id="ARBA00022989"/>
    </source>
</evidence>
<reference evidence="9 10" key="1">
    <citation type="submission" date="2015-02" db="EMBL/GenBank/DDBJ databases">
        <title>Genome sequene of Rhodovulum sulfidophilum DSM 2351.</title>
        <authorList>
            <person name="Nagao N."/>
        </authorList>
    </citation>
    <scope>NUCLEOTIDE SEQUENCE [LARGE SCALE GENOMIC DNA]</scope>
    <source>
        <strain evidence="9 10">DSM 2351</strain>
    </source>
</reference>
<comment type="caution">
    <text evidence="7">Lacks conserved residue(s) required for the propagation of feature annotation.</text>
</comment>
<feature type="transmembrane region" description="Helical" evidence="7">
    <location>
        <begin position="241"/>
        <end position="259"/>
    </location>
</feature>
<evidence type="ECO:0000259" key="8">
    <source>
        <dbReference type="Pfam" id="PF06808"/>
    </source>
</evidence>
<keyword evidence="6 7" id="KW-0472">Membrane</keyword>
<feature type="domain" description="TRAP C4-dicarboxylate transport system permease DctM subunit" evidence="8">
    <location>
        <begin position="5"/>
        <end position="417"/>
    </location>
</feature>
<comment type="subcellular location">
    <subcellularLocation>
        <location evidence="1 7">Cell inner membrane</location>
        <topology evidence="1 7">Multi-pass membrane protein</topology>
    </subcellularLocation>
</comment>